<evidence type="ECO:0000313" key="3">
    <source>
        <dbReference type="WBParaSite" id="PgR066_g024_t01"/>
    </source>
</evidence>
<keyword evidence="2" id="KW-1185">Reference proteome</keyword>
<reference evidence="3" key="1">
    <citation type="submission" date="2022-11" db="UniProtKB">
        <authorList>
            <consortium name="WormBaseParasite"/>
        </authorList>
    </citation>
    <scope>IDENTIFICATION</scope>
</reference>
<dbReference type="AlphaFoldDB" id="A0A915BWK8"/>
<keyword evidence="1" id="KW-0812">Transmembrane</keyword>
<evidence type="ECO:0000256" key="1">
    <source>
        <dbReference type="SAM" id="Phobius"/>
    </source>
</evidence>
<accession>A0A915BWK8</accession>
<feature type="transmembrane region" description="Helical" evidence="1">
    <location>
        <begin position="12"/>
        <end position="29"/>
    </location>
</feature>
<protein>
    <submittedName>
        <fullName evidence="3">Uncharacterized protein</fullName>
    </submittedName>
</protein>
<feature type="transmembrane region" description="Helical" evidence="1">
    <location>
        <begin position="79"/>
        <end position="105"/>
    </location>
</feature>
<keyword evidence="1" id="KW-0472">Membrane</keyword>
<dbReference type="WBParaSite" id="PgR066_g024_t01">
    <property type="protein sequence ID" value="PgR066_g024_t01"/>
    <property type="gene ID" value="PgR066_g024"/>
</dbReference>
<dbReference type="Proteomes" id="UP000887569">
    <property type="component" value="Unplaced"/>
</dbReference>
<keyword evidence="1" id="KW-1133">Transmembrane helix</keyword>
<name>A0A915BWK8_PARUN</name>
<organism evidence="2 3">
    <name type="scientific">Parascaris univalens</name>
    <name type="common">Nematode worm</name>
    <dbReference type="NCBI Taxonomy" id="6257"/>
    <lineage>
        <taxon>Eukaryota</taxon>
        <taxon>Metazoa</taxon>
        <taxon>Ecdysozoa</taxon>
        <taxon>Nematoda</taxon>
        <taxon>Chromadorea</taxon>
        <taxon>Rhabditida</taxon>
        <taxon>Spirurina</taxon>
        <taxon>Ascaridomorpha</taxon>
        <taxon>Ascaridoidea</taxon>
        <taxon>Ascarididae</taxon>
        <taxon>Parascaris</taxon>
    </lineage>
</organism>
<sequence length="116" mass="13063">VLYEPAMRSVRLQLFATILIGAMFYLIYAEALSEETITDLLVSDTEQSSTISAPIEFSPKKSTSDEDEQRFYEIRIHSISVALGTILVCSPLTAFFYFITVIRLARLHAPSKMPII</sequence>
<proteinExistence type="predicted"/>
<evidence type="ECO:0000313" key="2">
    <source>
        <dbReference type="Proteomes" id="UP000887569"/>
    </source>
</evidence>